<accession>A0ACC2NH35</accession>
<dbReference type="Proteomes" id="UP001239111">
    <property type="component" value="Chromosome 3"/>
</dbReference>
<gene>
    <name evidence="1" type="ORF">QAD02_001813</name>
</gene>
<name>A0ACC2NH35_9HYME</name>
<sequence length="713" mass="81413">MKMYHRLWSLPIFLLLGLTLGAGGVELTFELPDNAKECFYQEVDKNVTATLEFQVVTGGQYDVDVTLEAPNGEVVYRQVKTQFDSHTFTPTISGVYKACFSNEFSTFSHKLVYMDFQVGEEMPLPGLGEHITALTQMETSAQEIHKSLNSILDYQTHHRLREAQGRKRAEDLNERVQMWSVLETVAIIVTSLGQEQDIPIDINTGKLLEWLINRRHCQRDWQAHVLKIREKINNAIQDMPVHEEIAKLLTGTHINYFHCKKIVEILKETEADTKNLFGRYGSQRMKDWLEIIRLYEKDNIYLAEAAQMLIRNVNYEVPGLKKQIQKIDQTRNELEKRESEYKKSENIARSEFNNLCKQLGIPGYKIKKELMERIKELPELYEKVTTKFESLKNVVEFYSAFVQFTLGNEHDGNCVPILKYLIDKGNTTTYEWTYGEAPLSINEPNFDVGVDVGPDSSDENDATIDFGDSKPDEINFGDLSLDGEIDFGNDIQLEHDGGDIDWGAVEDEARDPAGSIDFEISLEESGIVVEGGGNDGGIATGSLALRILDNPEIRTDVIDQLLELEAFLKLRLYECKNDDDKNLLNMSQMQELPILQLATLESTQNMLDSVQVVISEILDSKLQHLHNIKHSPRYVDVLSSNLKQKQKMIVKTESLQQVTRNKQEEMRQQAIALQPVLKIVIQKTKELQSEIEKDISKKYNNRKVKLTGGVNTL</sequence>
<protein>
    <submittedName>
        <fullName evidence="1">Uncharacterized protein</fullName>
    </submittedName>
</protein>
<keyword evidence="2" id="KW-1185">Reference proteome</keyword>
<evidence type="ECO:0000313" key="2">
    <source>
        <dbReference type="Proteomes" id="UP001239111"/>
    </source>
</evidence>
<evidence type="ECO:0000313" key="1">
    <source>
        <dbReference type="EMBL" id="KAJ8670554.1"/>
    </source>
</evidence>
<dbReference type="EMBL" id="CM056743">
    <property type="protein sequence ID" value="KAJ8670554.1"/>
    <property type="molecule type" value="Genomic_DNA"/>
</dbReference>
<comment type="caution">
    <text evidence="1">The sequence shown here is derived from an EMBL/GenBank/DDBJ whole genome shotgun (WGS) entry which is preliminary data.</text>
</comment>
<proteinExistence type="predicted"/>
<reference evidence="1" key="1">
    <citation type="submission" date="2023-04" db="EMBL/GenBank/DDBJ databases">
        <title>A chromosome-level genome assembly of the parasitoid wasp Eretmocerus hayati.</title>
        <authorList>
            <person name="Zhong Y."/>
            <person name="Liu S."/>
            <person name="Liu Y."/>
        </authorList>
    </citation>
    <scope>NUCLEOTIDE SEQUENCE</scope>
    <source>
        <strain evidence="1">ZJU_SS_LIU_2023</strain>
    </source>
</reference>
<organism evidence="1 2">
    <name type="scientific">Eretmocerus hayati</name>
    <dbReference type="NCBI Taxonomy" id="131215"/>
    <lineage>
        <taxon>Eukaryota</taxon>
        <taxon>Metazoa</taxon>
        <taxon>Ecdysozoa</taxon>
        <taxon>Arthropoda</taxon>
        <taxon>Hexapoda</taxon>
        <taxon>Insecta</taxon>
        <taxon>Pterygota</taxon>
        <taxon>Neoptera</taxon>
        <taxon>Endopterygota</taxon>
        <taxon>Hymenoptera</taxon>
        <taxon>Apocrita</taxon>
        <taxon>Proctotrupomorpha</taxon>
        <taxon>Chalcidoidea</taxon>
        <taxon>Aphelinidae</taxon>
        <taxon>Aphelininae</taxon>
        <taxon>Eretmocerus</taxon>
    </lineage>
</organism>